<dbReference type="PROSITE" id="PS00624">
    <property type="entry name" value="GMC_OXRED_2"/>
    <property type="match status" value="1"/>
</dbReference>
<keyword evidence="2" id="KW-0285">Flavoprotein</keyword>
<keyword evidence="2" id="KW-0274">FAD</keyword>
<dbReference type="OrthoDB" id="272985at2759"/>
<comment type="caution">
    <text evidence="4">The sequence shown here is derived from an EMBL/GenBank/DDBJ whole genome shotgun (WGS) entry which is preliminary data.</text>
</comment>
<reference evidence="4 5" key="1">
    <citation type="submission" date="2020-04" db="EMBL/GenBank/DDBJ databases">
        <authorList>
            <person name="Wallbank WR R."/>
            <person name="Pardo Diaz C."/>
            <person name="Kozak K."/>
            <person name="Martin S."/>
            <person name="Jiggins C."/>
            <person name="Moest M."/>
            <person name="Warren A I."/>
            <person name="Byers J.R.P. K."/>
            <person name="Montejo-Kovacevich G."/>
            <person name="Yen C E."/>
        </authorList>
    </citation>
    <scope>NUCLEOTIDE SEQUENCE [LARGE SCALE GENOMIC DNA]</scope>
</reference>
<dbReference type="EMBL" id="CADEBD010000226">
    <property type="protein sequence ID" value="CAB3226212.1"/>
    <property type="molecule type" value="Genomic_DNA"/>
</dbReference>
<protein>
    <recommendedName>
        <fullName evidence="3">Glucose-methanol-choline oxidoreductase N-terminal domain-containing protein</fullName>
    </recommendedName>
</protein>
<dbReference type="InterPro" id="IPR036188">
    <property type="entry name" value="FAD/NAD-bd_sf"/>
</dbReference>
<accession>A0A8S0Z1Z2</accession>
<dbReference type="InterPro" id="IPR000172">
    <property type="entry name" value="GMC_OxRdtase_N"/>
</dbReference>
<dbReference type="PANTHER" id="PTHR11552">
    <property type="entry name" value="GLUCOSE-METHANOL-CHOLINE GMC OXIDOREDUCTASE"/>
    <property type="match status" value="1"/>
</dbReference>
<proteinExistence type="inferred from homology"/>
<evidence type="ECO:0000313" key="4">
    <source>
        <dbReference type="EMBL" id="CAB3226212.1"/>
    </source>
</evidence>
<feature type="binding site" evidence="2">
    <location>
        <position position="294"/>
    </location>
    <ligand>
        <name>FAD</name>
        <dbReference type="ChEBI" id="CHEBI:57692"/>
    </ligand>
</feature>
<evidence type="ECO:0000259" key="3">
    <source>
        <dbReference type="PROSITE" id="PS00624"/>
    </source>
</evidence>
<organism evidence="4 5">
    <name type="scientific">Arctia plantaginis</name>
    <name type="common">Wood tiger moth</name>
    <name type="synonym">Phalaena plantaginis</name>
    <dbReference type="NCBI Taxonomy" id="874455"/>
    <lineage>
        <taxon>Eukaryota</taxon>
        <taxon>Metazoa</taxon>
        <taxon>Ecdysozoa</taxon>
        <taxon>Arthropoda</taxon>
        <taxon>Hexapoda</taxon>
        <taxon>Insecta</taxon>
        <taxon>Pterygota</taxon>
        <taxon>Neoptera</taxon>
        <taxon>Endopterygota</taxon>
        <taxon>Lepidoptera</taxon>
        <taxon>Glossata</taxon>
        <taxon>Ditrysia</taxon>
        <taxon>Noctuoidea</taxon>
        <taxon>Erebidae</taxon>
        <taxon>Arctiinae</taxon>
        <taxon>Arctia</taxon>
    </lineage>
</organism>
<dbReference type="InterPro" id="IPR012132">
    <property type="entry name" value="GMC_OxRdtase"/>
</dbReference>
<comment type="cofactor">
    <cofactor evidence="2">
        <name>FAD</name>
        <dbReference type="ChEBI" id="CHEBI:57692"/>
    </cofactor>
</comment>
<dbReference type="SUPFAM" id="SSF54373">
    <property type="entry name" value="FAD-linked reductases, C-terminal domain"/>
    <property type="match status" value="1"/>
</dbReference>
<dbReference type="InterPro" id="IPR007867">
    <property type="entry name" value="GMC_OxRtase_C"/>
</dbReference>
<gene>
    <name evidence="4" type="ORF">APLA_LOCUS2598</name>
</gene>
<dbReference type="Pfam" id="PF00732">
    <property type="entry name" value="GMC_oxred_N"/>
    <property type="match status" value="1"/>
</dbReference>
<dbReference type="Gene3D" id="3.50.50.60">
    <property type="entry name" value="FAD/NAD(P)-binding domain"/>
    <property type="match status" value="1"/>
</dbReference>
<dbReference type="Pfam" id="PF05199">
    <property type="entry name" value="GMC_oxred_C"/>
    <property type="match status" value="1"/>
</dbReference>
<dbReference type="Gene3D" id="3.30.560.10">
    <property type="entry name" value="Glucose Oxidase, domain 3"/>
    <property type="match status" value="1"/>
</dbReference>
<dbReference type="SUPFAM" id="SSF51905">
    <property type="entry name" value="FAD/NAD(P)-binding domain"/>
    <property type="match status" value="1"/>
</dbReference>
<dbReference type="GO" id="GO:0050660">
    <property type="term" value="F:flavin adenine dinucleotide binding"/>
    <property type="evidence" value="ECO:0007669"/>
    <property type="project" value="InterPro"/>
</dbReference>
<evidence type="ECO:0000256" key="2">
    <source>
        <dbReference type="PIRSR" id="PIRSR000137-2"/>
    </source>
</evidence>
<dbReference type="PIRSF" id="PIRSF000137">
    <property type="entry name" value="Alcohol_oxidase"/>
    <property type="match status" value="1"/>
</dbReference>
<dbReference type="PANTHER" id="PTHR11552:SF154">
    <property type="entry name" value="FI04917P"/>
    <property type="match status" value="1"/>
</dbReference>
<evidence type="ECO:0000313" key="5">
    <source>
        <dbReference type="Proteomes" id="UP000494256"/>
    </source>
</evidence>
<feature type="domain" description="Glucose-methanol-choline oxidoreductase N-terminal" evidence="3">
    <location>
        <begin position="330"/>
        <end position="344"/>
    </location>
</feature>
<dbReference type="Proteomes" id="UP000494256">
    <property type="component" value="Unassembled WGS sequence"/>
</dbReference>
<dbReference type="AlphaFoldDB" id="A0A8S0Z1Z2"/>
<name>A0A8S0Z1Z2_ARCPL</name>
<evidence type="ECO:0000256" key="1">
    <source>
        <dbReference type="ARBA" id="ARBA00010790"/>
    </source>
</evidence>
<dbReference type="GO" id="GO:0016614">
    <property type="term" value="F:oxidoreductase activity, acting on CH-OH group of donors"/>
    <property type="evidence" value="ECO:0007669"/>
    <property type="project" value="InterPro"/>
</dbReference>
<comment type="similarity">
    <text evidence="1">Belongs to the GMC oxidoreductase family.</text>
</comment>
<sequence>MIWQPLNLTEACPVDTNVSSCSPFAYVYLNLLVQLFGGSKDLRIQDKLRDQDEHGRILKNIDRDTFREDNDREEYDFIVVGAGSAGCVVANRLSANSKWKVLLLEAGGEQPDVTLVPALWPALLGSNIDWQYSTEPDGKSCLAYPEGRCGWPRGKMMGGSSSINSMLYVRGNRLDYDEWAALGNQGWSYKDVLPFFKKSEKNLNIEGLNRKYHGVNGEQSVSRYPHVDINNIMLVDAYNERGLPLIDYNGARQLGVMQAQTISQDGERKSTNNAFIQPIRYKRKNLIVKVQSEVIKILIDENKTAYGVKYIRNGKSRTAFAKKEVIVSSGSINSPKLLMLSGIGPKEHLSSLNISIKQDLRVGENLQDHVSFIGPMVGLSNKTATVITQPELLEELLNYAKMELKHGPLAANGLVNIGVFLKSDHYLPAPDVQILVQYAFAEELVNDPVTAQSSKVYPTSFYDSGYSIIINLTPKSRGKLLLNPENPEGPVLIYPNYFGDPRDIIPLVKGTKYFLSLESTKAFKDKGATLIRKPLPACKGHPWGTDEYIICLIRNYTFSTFHPVGTCKMGPKWDVNAVVNPRLQVYGISGLRVIDASIMPLIVRGNTNAPSIMIGEKGANLIYEDWLIY</sequence>